<reference evidence="15 16" key="1">
    <citation type="submission" date="2012-06" db="EMBL/GenBank/DDBJ databases">
        <title>The complete chromosome of genome of Turneriella parva DSM 21527.</title>
        <authorList>
            <consortium name="US DOE Joint Genome Institute (JGI-PGF)"/>
            <person name="Lucas S."/>
            <person name="Han J."/>
            <person name="Lapidus A."/>
            <person name="Bruce D."/>
            <person name="Goodwin L."/>
            <person name="Pitluck S."/>
            <person name="Peters L."/>
            <person name="Kyrpides N."/>
            <person name="Mavromatis K."/>
            <person name="Ivanova N."/>
            <person name="Mikhailova N."/>
            <person name="Chertkov O."/>
            <person name="Detter J.C."/>
            <person name="Tapia R."/>
            <person name="Han C."/>
            <person name="Land M."/>
            <person name="Hauser L."/>
            <person name="Markowitz V."/>
            <person name="Cheng J.-F."/>
            <person name="Hugenholtz P."/>
            <person name="Woyke T."/>
            <person name="Wu D."/>
            <person name="Gronow S."/>
            <person name="Wellnitz S."/>
            <person name="Brambilla E."/>
            <person name="Klenk H.-P."/>
            <person name="Eisen J.A."/>
        </authorList>
    </citation>
    <scope>NUCLEOTIDE SEQUENCE [LARGE SCALE GENOMIC DNA]</scope>
    <source>
        <strain evidence="16">ATCC BAA-1111 / DSM 21527 / NCTC 11395 / H</strain>
    </source>
</reference>
<evidence type="ECO:0000256" key="9">
    <source>
        <dbReference type="ARBA" id="ARBA00023102"/>
    </source>
</evidence>
<dbReference type="PRINTS" id="PR00085">
    <property type="entry name" value="THFDHDRGNASE"/>
</dbReference>
<dbReference type="SUPFAM" id="SSF53223">
    <property type="entry name" value="Aminoacid dehydrogenase-like, N-terminal domain"/>
    <property type="match status" value="1"/>
</dbReference>
<dbReference type="InterPro" id="IPR020630">
    <property type="entry name" value="THF_DH/CycHdrlase_cat_dom"/>
</dbReference>
<keyword evidence="7 12" id="KW-0521">NADP</keyword>
<evidence type="ECO:0000256" key="10">
    <source>
        <dbReference type="ARBA" id="ARBA00023167"/>
    </source>
</evidence>
<dbReference type="RefSeq" id="WP_014803974.1">
    <property type="nucleotide sequence ID" value="NC_018020.1"/>
</dbReference>
<dbReference type="GO" id="GO:0004488">
    <property type="term" value="F:methylenetetrahydrofolate dehydrogenase (NADP+) activity"/>
    <property type="evidence" value="ECO:0007669"/>
    <property type="project" value="UniProtKB-UniRule"/>
</dbReference>
<dbReference type="GO" id="GO:0035999">
    <property type="term" value="P:tetrahydrofolate interconversion"/>
    <property type="evidence" value="ECO:0007669"/>
    <property type="project" value="UniProtKB-UniRule"/>
</dbReference>
<dbReference type="STRING" id="869212.Turpa_2833"/>
<dbReference type="SUPFAM" id="SSF51735">
    <property type="entry name" value="NAD(P)-binding Rossmann-fold domains"/>
    <property type="match status" value="1"/>
</dbReference>
<comment type="subunit">
    <text evidence="2 12">Homodimer.</text>
</comment>
<keyword evidence="6 12" id="KW-0378">Hydrolase</keyword>
<dbReference type="HOGENOM" id="CLU_034045_2_1_12"/>
<dbReference type="FunFam" id="3.40.50.10860:FF:000005">
    <property type="entry name" value="C-1-tetrahydrofolate synthase, cytoplasmic, putative"/>
    <property type="match status" value="1"/>
</dbReference>
<evidence type="ECO:0000259" key="13">
    <source>
        <dbReference type="Pfam" id="PF00763"/>
    </source>
</evidence>
<feature type="domain" description="Tetrahydrofolate dehydrogenase/cyclohydrolase NAD(P)-binding" evidence="14">
    <location>
        <begin position="153"/>
        <end position="301"/>
    </location>
</feature>
<evidence type="ECO:0000256" key="6">
    <source>
        <dbReference type="ARBA" id="ARBA00022801"/>
    </source>
</evidence>
<evidence type="ECO:0000256" key="7">
    <source>
        <dbReference type="ARBA" id="ARBA00022857"/>
    </source>
</evidence>
<feature type="domain" description="Tetrahydrofolate dehydrogenase/cyclohydrolase catalytic" evidence="13">
    <location>
        <begin position="23"/>
        <end position="134"/>
    </location>
</feature>
<keyword evidence="11 12" id="KW-0511">Multifunctional enzyme</keyword>
<comment type="pathway">
    <text evidence="1 12">One-carbon metabolism; tetrahydrofolate interconversion.</text>
</comment>
<organism evidence="15 16">
    <name type="scientific">Turneriella parva (strain ATCC BAA-1111 / DSM 21527 / NCTC 11395 / H)</name>
    <name type="common">Leptospira parva</name>
    <dbReference type="NCBI Taxonomy" id="869212"/>
    <lineage>
        <taxon>Bacteria</taxon>
        <taxon>Pseudomonadati</taxon>
        <taxon>Spirochaetota</taxon>
        <taxon>Spirochaetia</taxon>
        <taxon>Leptospirales</taxon>
        <taxon>Leptospiraceae</taxon>
        <taxon>Turneriella</taxon>
    </lineage>
</organism>
<evidence type="ECO:0000313" key="15">
    <source>
        <dbReference type="EMBL" id="AFM13472.1"/>
    </source>
</evidence>
<keyword evidence="10 12" id="KW-0486">Methionine biosynthesis</keyword>
<evidence type="ECO:0000256" key="11">
    <source>
        <dbReference type="ARBA" id="ARBA00023268"/>
    </source>
</evidence>
<dbReference type="Gene3D" id="3.40.50.720">
    <property type="entry name" value="NAD(P)-binding Rossmann-like Domain"/>
    <property type="match status" value="1"/>
</dbReference>
<dbReference type="PANTHER" id="PTHR48099:SF5">
    <property type="entry name" value="C-1-TETRAHYDROFOLATE SYNTHASE, CYTOPLASMIC"/>
    <property type="match status" value="1"/>
</dbReference>
<gene>
    <name evidence="12" type="primary">folD</name>
    <name evidence="15" type="ordered locus">Turpa_2833</name>
</gene>
<comment type="function">
    <text evidence="12">Catalyzes the oxidation of 5,10-methylenetetrahydrofolate to 5,10-methenyltetrahydrofolate and then the hydrolysis of 5,10-methenyltetrahydrofolate to 10-formyltetrahydrofolate.</text>
</comment>
<dbReference type="UniPathway" id="UPA00193"/>
<keyword evidence="4 12" id="KW-0028">Amino-acid biosynthesis</keyword>
<keyword evidence="8 12" id="KW-0560">Oxidoreductase</keyword>
<protein>
    <recommendedName>
        <fullName evidence="12">Bifunctional protein FolD</fullName>
    </recommendedName>
    <domain>
        <recommendedName>
            <fullName evidence="12">Methylenetetrahydrofolate dehydrogenase</fullName>
            <ecNumber evidence="12">1.5.1.5</ecNumber>
        </recommendedName>
    </domain>
    <domain>
        <recommendedName>
            <fullName evidence="12">Methenyltetrahydrofolate cyclohydrolase</fullName>
            <ecNumber evidence="12">3.5.4.9</ecNumber>
        </recommendedName>
    </domain>
</protein>
<evidence type="ECO:0000259" key="14">
    <source>
        <dbReference type="Pfam" id="PF02882"/>
    </source>
</evidence>
<keyword evidence="3 12" id="KW-0554">One-carbon metabolism</keyword>
<keyword evidence="16" id="KW-1185">Reference proteome</keyword>
<dbReference type="PROSITE" id="PS00767">
    <property type="entry name" value="THF_DHG_CYH_2"/>
    <property type="match status" value="1"/>
</dbReference>
<comment type="catalytic activity">
    <reaction evidence="12">
        <text>(6R)-5,10-methenyltetrahydrofolate + H2O = (6R)-10-formyltetrahydrofolate + H(+)</text>
        <dbReference type="Rhea" id="RHEA:23700"/>
        <dbReference type="ChEBI" id="CHEBI:15377"/>
        <dbReference type="ChEBI" id="CHEBI:15378"/>
        <dbReference type="ChEBI" id="CHEBI:57455"/>
        <dbReference type="ChEBI" id="CHEBI:195366"/>
        <dbReference type="EC" id="3.5.4.9"/>
    </reaction>
</comment>
<evidence type="ECO:0000256" key="3">
    <source>
        <dbReference type="ARBA" id="ARBA00022563"/>
    </source>
</evidence>
<evidence type="ECO:0000256" key="8">
    <source>
        <dbReference type="ARBA" id="ARBA00023002"/>
    </source>
</evidence>
<dbReference type="Pfam" id="PF02882">
    <property type="entry name" value="THF_DHG_CYH_C"/>
    <property type="match status" value="1"/>
</dbReference>
<dbReference type="GO" id="GO:0009086">
    <property type="term" value="P:methionine biosynthetic process"/>
    <property type="evidence" value="ECO:0007669"/>
    <property type="project" value="UniProtKB-KW"/>
</dbReference>
<dbReference type="GO" id="GO:0004477">
    <property type="term" value="F:methenyltetrahydrofolate cyclohydrolase activity"/>
    <property type="evidence" value="ECO:0007669"/>
    <property type="project" value="UniProtKB-UniRule"/>
</dbReference>
<dbReference type="InterPro" id="IPR036291">
    <property type="entry name" value="NAD(P)-bd_dom_sf"/>
</dbReference>
<evidence type="ECO:0000256" key="1">
    <source>
        <dbReference type="ARBA" id="ARBA00004777"/>
    </source>
</evidence>
<dbReference type="CDD" id="cd01080">
    <property type="entry name" value="NAD_bind_m-THF_DH_Cyclohyd"/>
    <property type="match status" value="1"/>
</dbReference>
<evidence type="ECO:0000256" key="4">
    <source>
        <dbReference type="ARBA" id="ARBA00022605"/>
    </source>
</evidence>
<dbReference type="Pfam" id="PF00763">
    <property type="entry name" value="THF_DHG_CYH"/>
    <property type="match status" value="1"/>
</dbReference>
<keyword evidence="5 12" id="KW-0658">Purine biosynthesis</keyword>
<feature type="binding site" evidence="12">
    <location>
        <begin position="186"/>
        <end position="188"/>
    </location>
    <ligand>
        <name>NADP(+)</name>
        <dbReference type="ChEBI" id="CHEBI:58349"/>
    </ligand>
</feature>
<dbReference type="EC" id="1.5.1.5" evidence="12"/>
<evidence type="ECO:0000256" key="5">
    <source>
        <dbReference type="ARBA" id="ARBA00022755"/>
    </source>
</evidence>
<dbReference type="PANTHER" id="PTHR48099">
    <property type="entry name" value="C-1-TETRAHYDROFOLATE SYNTHASE, CYTOPLASMIC-RELATED"/>
    <property type="match status" value="1"/>
</dbReference>
<dbReference type="InterPro" id="IPR020867">
    <property type="entry name" value="THF_DH/CycHdrlase_CS"/>
</dbReference>
<dbReference type="AlphaFoldDB" id="I4B865"/>
<dbReference type="EMBL" id="CP002959">
    <property type="protein sequence ID" value="AFM13472.1"/>
    <property type="molecule type" value="Genomic_DNA"/>
</dbReference>
<proteinExistence type="inferred from homology"/>
<dbReference type="Gene3D" id="3.40.50.10860">
    <property type="entry name" value="Leucine Dehydrogenase, chain A, domain 1"/>
    <property type="match status" value="1"/>
</dbReference>
<dbReference type="HAMAP" id="MF_01576">
    <property type="entry name" value="THF_DHG_CYH"/>
    <property type="match status" value="1"/>
</dbReference>
<keyword evidence="9 12" id="KW-0368">Histidine biosynthesis</keyword>
<dbReference type="EC" id="3.5.4.9" evidence="12"/>
<comment type="similarity">
    <text evidence="12">Belongs to the tetrahydrofolate dehydrogenase/cyclohydrolase family.</text>
</comment>
<dbReference type="InterPro" id="IPR020631">
    <property type="entry name" value="THF_DH/CycHdrlase_NAD-bd_dom"/>
</dbReference>
<dbReference type="GO" id="GO:0006164">
    <property type="term" value="P:purine nucleotide biosynthetic process"/>
    <property type="evidence" value="ECO:0007669"/>
    <property type="project" value="UniProtKB-KW"/>
</dbReference>
<comment type="caution">
    <text evidence="12">Lacks conserved residue(s) required for the propagation of feature annotation.</text>
</comment>
<comment type="catalytic activity">
    <reaction evidence="12">
        <text>(6R)-5,10-methylene-5,6,7,8-tetrahydrofolate + NADP(+) = (6R)-5,10-methenyltetrahydrofolate + NADPH</text>
        <dbReference type="Rhea" id="RHEA:22812"/>
        <dbReference type="ChEBI" id="CHEBI:15636"/>
        <dbReference type="ChEBI" id="CHEBI:57455"/>
        <dbReference type="ChEBI" id="CHEBI:57783"/>
        <dbReference type="ChEBI" id="CHEBI:58349"/>
        <dbReference type="EC" id="1.5.1.5"/>
    </reaction>
</comment>
<evidence type="ECO:0000256" key="12">
    <source>
        <dbReference type="HAMAP-Rule" id="MF_01576"/>
    </source>
</evidence>
<dbReference type="Proteomes" id="UP000006048">
    <property type="component" value="Chromosome"/>
</dbReference>
<dbReference type="InterPro" id="IPR000672">
    <property type="entry name" value="THF_DH/CycHdrlase"/>
</dbReference>
<sequence>MPLFDALPQTTFDPALWVDGKRLMGKKLAELLRQHIKEETAKTGLKPGLAVILVGDDAASQIYVAGKEKAALELGFDSRIVRLPANTTQEALVAEIHKFNVDASVHGILVQLPLPAHLNESQILQAIVAEKDADGFHYLNQGKLAAGIAATLPCTPAGIALMLRELAAAKSHPAADLTGRHAVVVGRSNIVGKPMAQLLLSGLNMTVTICHSKTHNLQRFVADADVLVSATGVRGVIDEKMVKAGAIVIDVGMHRIDGKVTGDLIMSEIENKASYYTPVPGGVGPMTIAMLLFNTYQNAQRMRAAGTRLA</sequence>
<dbReference type="PATRIC" id="fig|869212.3.peg.2854"/>
<dbReference type="GO" id="GO:0005829">
    <property type="term" value="C:cytosol"/>
    <property type="evidence" value="ECO:0007669"/>
    <property type="project" value="TreeGrafter"/>
</dbReference>
<dbReference type="GO" id="GO:0000105">
    <property type="term" value="P:L-histidine biosynthetic process"/>
    <property type="evidence" value="ECO:0007669"/>
    <property type="project" value="UniProtKB-KW"/>
</dbReference>
<accession>I4B865</accession>
<dbReference type="KEGG" id="tpx:Turpa_2833"/>
<evidence type="ECO:0000313" key="16">
    <source>
        <dbReference type="Proteomes" id="UP000006048"/>
    </source>
</evidence>
<dbReference type="InterPro" id="IPR046346">
    <property type="entry name" value="Aminoacid_DH-like_N_sf"/>
</dbReference>
<evidence type="ECO:0000256" key="2">
    <source>
        <dbReference type="ARBA" id="ARBA00011738"/>
    </source>
</evidence>
<name>I4B865_TURPD</name>